<feature type="domain" description="Multidrug resistance protein MdtA-like barrel-sandwich hybrid" evidence="9">
    <location>
        <begin position="67"/>
        <end position="209"/>
    </location>
</feature>
<feature type="coiled-coil region" evidence="7">
    <location>
        <begin position="107"/>
        <end position="134"/>
    </location>
</feature>
<dbReference type="Gene3D" id="2.40.30.170">
    <property type="match status" value="1"/>
</dbReference>
<evidence type="ECO:0000256" key="7">
    <source>
        <dbReference type="SAM" id="Coils"/>
    </source>
</evidence>
<sequence length="375" mass="39768">MRNARLFIMLAVAVTLGGGWYVFSHRDTGNGSQTTEKTARPVVTHTVVPRAMPVRITAVGNVQSPSVVAVRPRVEGEIIKVHIVEGQEVNEGAPLFTLDFRSAEASRKQAEASLARDRAQLDRARRDLDRYTTLLKSGSATRQKVEQLTSDVGVYQAAIKADLAAIDNAKLALDYAFIKAPVAGRIGVIDGKLGALAKPGDAQPLVTITQLRPVTVAFAVPENHLGRIRAAMAAGPVEVAVTAGADPSSRSVGRLTFMDSAIDIATATITLKATFANDDTRLWPGQYVNVTLVLGTEADALSVPSEAVQTGQNGQYVFVVDAASKVRLVPVTVDREVDGQTVVKSGVSPGDKVVIEGQMRLAPGVEVVEKSRTAS</sequence>
<evidence type="ECO:0000256" key="6">
    <source>
        <dbReference type="ARBA" id="ARBA00023136"/>
    </source>
</evidence>
<keyword evidence="5" id="KW-0997">Cell inner membrane</keyword>
<dbReference type="RefSeq" id="WP_163677919.1">
    <property type="nucleotide sequence ID" value="NZ_JAAIYP010000035.1"/>
</dbReference>
<dbReference type="InterPro" id="IPR058626">
    <property type="entry name" value="MdtA-like_b-barrel"/>
</dbReference>
<evidence type="ECO:0000256" key="5">
    <source>
        <dbReference type="ARBA" id="ARBA00022519"/>
    </source>
</evidence>
<dbReference type="Pfam" id="PF25967">
    <property type="entry name" value="RND-MFP_C"/>
    <property type="match status" value="1"/>
</dbReference>
<dbReference type="InterPro" id="IPR058625">
    <property type="entry name" value="MdtA-like_BSH"/>
</dbReference>
<keyword evidence="4" id="KW-1003">Cell membrane</keyword>
<dbReference type="Gene3D" id="2.40.50.100">
    <property type="match status" value="1"/>
</dbReference>
<dbReference type="GO" id="GO:1990281">
    <property type="term" value="C:efflux pump complex"/>
    <property type="evidence" value="ECO:0007669"/>
    <property type="project" value="TreeGrafter"/>
</dbReference>
<comment type="caution">
    <text evidence="12">The sequence shown here is derived from an EMBL/GenBank/DDBJ whole genome shotgun (WGS) entry which is preliminary data.</text>
</comment>
<dbReference type="Pfam" id="PF25917">
    <property type="entry name" value="BSH_RND"/>
    <property type="match status" value="1"/>
</dbReference>
<name>A0A7C9QVC4_9PROT</name>
<dbReference type="Gene3D" id="1.10.287.470">
    <property type="entry name" value="Helix hairpin bin"/>
    <property type="match status" value="1"/>
</dbReference>
<evidence type="ECO:0000259" key="9">
    <source>
        <dbReference type="Pfam" id="PF25917"/>
    </source>
</evidence>
<gene>
    <name evidence="12" type="ORF">G4223_08740</name>
</gene>
<dbReference type="AlphaFoldDB" id="A0A7C9QVC4"/>
<dbReference type="SUPFAM" id="SSF111369">
    <property type="entry name" value="HlyD-like secretion proteins"/>
    <property type="match status" value="1"/>
</dbReference>
<keyword evidence="7" id="KW-0175">Coiled coil</keyword>
<evidence type="ECO:0000313" key="13">
    <source>
        <dbReference type="Proteomes" id="UP000480684"/>
    </source>
</evidence>
<dbReference type="FunFam" id="2.40.420.20:FF:000001">
    <property type="entry name" value="Efflux RND transporter periplasmic adaptor subunit"/>
    <property type="match status" value="1"/>
</dbReference>
<evidence type="ECO:0000256" key="1">
    <source>
        <dbReference type="ARBA" id="ARBA00004236"/>
    </source>
</evidence>
<evidence type="ECO:0000256" key="3">
    <source>
        <dbReference type="ARBA" id="ARBA00022448"/>
    </source>
</evidence>
<evidence type="ECO:0000259" key="11">
    <source>
        <dbReference type="Pfam" id="PF25967"/>
    </source>
</evidence>
<dbReference type="Gene3D" id="2.40.420.20">
    <property type="match status" value="1"/>
</dbReference>
<feature type="domain" description="Multidrug resistance protein MdtA-like alpha-helical hairpin" evidence="8">
    <location>
        <begin position="108"/>
        <end position="176"/>
    </location>
</feature>
<organism evidence="12 13">
    <name type="scientific">Magnetospirillum aberrantis SpK</name>
    <dbReference type="NCBI Taxonomy" id="908842"/>
    <lineage>
        <taxon>Bacteria</taxon>
        <taxon>Pseudomonadati</taxon>
        <taxon>Pseudomonadota</taxon>
        <taxon>Alphaproteobacteria</taxon>
        <taxon>Rhodospirillales</taxon>
        <taxon>Rhodospirillaceae</taxon>
        <taxon>Magnetospirillum</taxon>
    </lineage>
</organism>
<dbReference type="InterPro" id="IPR058627">
    <property type="entry name" value="MdtA-like_C"/>
</dbReference>
<protein>
    <submittedName>
        <fullName evidence="12">Efflux RND transporter periplasmic adaptor subunit</fullName>
    </submittedName>
</protein>
<dbReference type="Proteomes" id="UP000480684">
    <property type="component" value="Unassembled WGS sequence"/>
</dbReference>
<dbReference type="Pfam" id="PF25876">
    <property type="entry name" value="HH_MFP_RND"/>
    <property type="match status" value="1"/>
</dbReference>
<feature type="domain" description="Multidrug resistance protein MdtA-like C-terminal permuted SH3" evidence="11">
    <location>
        <begin position="299"/>
        <end position="357"/>
    </location>
</feature>
<dbReference type="InterPro" id="IPR006143">
    <property type="entry name" value="RND_pump_MFP"/>
</dbReference>
<evidence type="ECO:0000256" key="2">
    <source>
        <dbReference type="ARBA" id="ARBA00009477"/>
    </source>
</evidence>
<evidence type="ECO:0000313" key="12">
    <source>
        <dbReference type="EMBL" id="NFV80196.1"/>
    </source>
</evidence>
<dbReference type="PANTHER" id="PTHR30469:SF36">
    <property type="entry name" value="BLL3903 PROTEIN"/>
    <property type="match status" value="1"/>
</dbReference>
<evidence type="ECO:0000259" key="10">
    <source>
        <dbReference type="Pfam" id="PF25944"/>
    </source>
</evidence>
<comment type="subcellular location">
    <subcellularLocation>
        <location evidence="1">Cell membrane</location>
    </subcellularLocation>
</comment>
<dbReference type="Pfam" id="PF25944">
    <property type="entry name" value="Beta-barrel_RND"/>
    <property type="match status" value="1"/>
</dbReference>
<reference evidence="12 13" key="1">
    <citation type="submission" date="2020-02" db="EMBL/GenBank/DDBJ databases">
        <authorList>
            <person name="Dziuba M."/>
            <person name="Kuznetsov B."/>
            <person name="Mardanov A."/>
            <person name="Ravin N."/>
            <person name="Grouzdev D."/>
        </authorList>
    </citation>
    <scope>NUCLEOTIDE SEQUENCE [LARGE SCALE GENOMIC DNA]</scope>
    <source>
        <strain evidence="12 13">SpK</strain>
    </source>
</reference>
<dbReference type="GO" id="GO:0015562">
    <property type="term" value="F:efflux transmembrane transporter activity"/>
    <property type="evidence" value="ECO:0007669"/>
    <property type="project" value="TreeGrafter"/>
</dbReference>
<dbReference type="InterPro" id="IPR058624">
    <property type="entry name" value="MdtA-like_HH"/>
</dbReference>
<dbReference type="NCBIfam" id="TIGR01730">
    <property type="entry name" value="RND_mfp"/>
    <property type="match status" value="1"/>
</dbReference>
<feature type="domain" description="Multidrug resistance protein MdtA-like beta-barrel" evidence="10">
    <location>
        <begin position="213"/>
        <end position="295"/>
    </location>
</feature>
<keyword evidence="13" id="KW-1185">Reference proteome</keyword>
<evidence type="ECO:0000256" key="4">
    <source>
        <dbReference type="ARBA" id="ARBA00022475"/>
    </source>
</evidence>
<keyword evidence="3" id="KW-0813">Transport</keyword>
<dbReference type="EMBL" id="JAAIYP010000035">
    <property type="protein sequence ID" value="NFV80196.1"/>
    <property type="molecule type" value="Genomic_DNA"/>
</dbReference>
<dbReference type="GO" id="GO:0030313">
    <property type="term" value="C:cell envelope"/>
    <property type="evidence" value="ECO:0007669"/>
    <property type="project" value="UniProtKB-SubCell"/>
</dbReference>
<proteinExistence type="inferred from homology"/>
<dbReference type="PANTHER" id="PTHR30469">
    <property type="entry name" value="MULTIDRUG RESISTANCE PROTEIN MDTA"/>
    <property type="match status" value="1"/>
</dbReference>
<accession>A0A7C9QVC4</accession>
<evidence type="ECO:0000259" key="8">
    <source>
        <dbReference type="Pfam" id="PF25876"/>
    </source>
</evidence>
<keyword evidence="6" id="KW-0472">Membrane</keyword>
<comment type="similarity">
    <text evidence="2">Belongs to the membrane fusion protein (MFP) (TC 8.A.1) family.</text>
</comment>